<dbReference type="OrthoDB" id="3284378at2"/>
<sequence>MVTSGGPRPLRGVCAFAPSLDAMTHAAHAADEAGFDSVWTCELYNRSATVTLAAAAMRTRNCRIGSGVIYGVGRSPLMLAAEARDLDELSGGRMVLGIGNGTRRMISDWHGLDGDAPAVRMEELVPLLRRIWNLHEGPIKHDGRFYHLHIQGLDDLASPPERDIPIYTAGVNPRMIESAGRVADGLLGHTLLSPRYITEVVRPAIDKGARHAERDPAEVKVATYTLASANEDEEQARRDAAAMIAFYGSVKSYGLLFDVCGFAEEAKAIQGAFRQGDVDGMIAAVTDAMLDEFALAGTPQQVAEALSRFDGVADEVVLSPPTFRVPAERVAHNLALLTEHCAPGNG</sequence>
<organism evidence="2 3">
    <name type="scientific">Baekduia soli</name>
    <dbReference type="NCBI Taxonomy" id="496014"/>
    <lineage>
        <taxon>Bacteria</taxon>
        <taxon>Bacillati</taxon>
        <taxon>Actinomycetota</taxon>
        <taxon>Thermoleophilia</taxon>
        <taxon>Solirubrobacterales</taxon>
        <taxon>Baekduiaceae</taxon>
        <taxon>Baekduia</taxon>
    </lineage>
</organism>
<dbReference type="Proteomes" id="UP000321805">
    <property type="component" value="Chromosome"/>
</dbReference>
<keyword evidence="3" id="KW-1185">Reference proteome</keyword>
<dbReference type="PANTHER" id="PTHR43244:SF2">
    <property type="entry name" value="CONSERVED HYPOTHETICAL ALANINE AND PROLINE-RICH PROTEIN"/>
    <property type="match status" value="1"/>
</dbReference>
<dbReference type="GO" id="GO:0016705">
    <property type="term" value="F:oxidoreductase activity, acting on paired donors, with incorporation or reduction of molecular oxygen"/>
    <property type="evidence" value="ECO:0007669"/>
    <property type="project" value="InterPro"/>
</dbReference>
<dbReference type="SUPFAM" id="SSF51679">
    <property type="entry name" value="Bacterial luciferase-like"/>
    <property type="match status" value="1"/>
</dbReference>
<dbReference type="KEGG" id="bsol:FSW04_11185"/>
<dbReference type="RefSeq" id="WP_146919248.1">
    <property type="nucleotide sequence ID" value="NZ_CP042430.1"/>
</dbReference>
<reference evidence="2 3" key="1">
    <citation type="journal article" date="2018" name="J. Microbiol.">
        <title>Baekduia soli gen. nov., sp. nov., a novel bacterium isolated from the soil of Baekdu Mountain and proposal of a novel family name, Baekduiaceae fam. nov.</title>
        <authorList>
            <person name="An D.S."/>
            <person name="Siddiqi M.Z."/>
            <person name="Kim K.H."/>
            <person name="Yu H.S."/>
            <person name="Im W.T."/>
        </authorList>
    </citation>
    <scope>NUCLEOTIDE SEQUENCE [LARGE SCALE GENOMIC DNA]</scope>
    <source>
        <strain evidence="2 3">BR7-21</strain>
    </source>
</reference>
<dbReference type="CDD" id="cd01097">
    <property type="entry name" value="Tetrahydromethanopterin_reductase"/>
    <property type="match status" value="1"/>
</dbReference>
<evidence type="ECO:0000259" key="1">
    <source>
        <dbReference type="Pfam" id="PF00296"/>
    </source>
</evidence>
<dbReference type="InterPro" id="IPR050564">
    <property type="entry name" value="F420-G6PD/mer"/>
</dbReference>
<evidence type="ECO:0000313" key="3">
    <source>
        <dbReference type="Proteomes" id="UP000321805"/>
    </source>
</evidence>
<protein>
    <submittedName>
        <fullName evidence="2">LLM class flavin-dependent oxidoreductase</fullName>
    </submittedName>
</protein>
<dbReference type="EMBL" id="CP042430">
    <property type="protein sequence ID" value="QEC48076.1"/>
    <property type="molecule type" value="Genomic_DNA"/>
</dbReference>
<dbReference type="Gene3D" id="3.20.20.30">
    <property type="entry name" value="Luciferase-like domain"/>
    <property type="match status" value="1"/>
</dbReference>
<accession>A0A5B8U4N3</accession>
<dbReference type="PANTHER" id="PTHR43244">
    <property type="match status" value="1"/>
</dbReference>
<dbReference type="Pfam" id="PF00296">
    <property type="entry name" value="Bac_luciferase"/>
    <property type="match status" value="1"/>
</dbReference>
<gene>
    <name evidence="2" type="ORF">FSW04_11185</name>
</gene>
<evidence type="ECO:0000313" key="2">
    <source>
        <dbReference type="EMBL" id="QEC48076.1"/>
    </source>
</evidence>
<dbReference type="InterPro" id="IPR036661">
    <property type="entry name" value="Luciferase-like_sf"/>
</dbReference>
<dbReference type="AlphaFoldDB" id="A0A5B8U4N3"/>
<proteinExistence type="predicted"/>
<feature type="domain" description="Luciferase-like" evidence="1">
    <location>
        <begin position="18"/>
        <end position="308"/>
    </location>
</feature>
<name>A0A5B8U4N3_9ACTN</name>
<dbReference type="InterPro" id="IPR011251">
    <property type="entry name" value="Luciferase-like_dom"/>
</dbReference>